<evidence type="ECO:0000313" key="1">
    <source>
        <dbReference type="EMBL" id="QHU27022.1"/>
    </source>
</evidence>
<sequence length="51" mass="5912">MVLHKNLNTFMRNMPGIFSLGEIKNAENAQKNKSQCIIYYRHNGTQQKSTL</sequence>
<dbReference type="AlphaFoldDB" id="A0A6C0LCP0"/>
<protein>
    <submittedName>
        <fullName evidence="1">Uncharacterized protein</fullName>
    </submittedName>
</protein>
<name>A0A6C0LCP0_9ZZZZ</name>
<proteinExistence type="predicted"/>
<dbReference type="EMBL" id="MN740448">
    <property type="protein sequence ID" value="QHU27022.1"/>
    <property type="molecule type" value="Genomic_DNA"/>
</dbReference>
<reference evidence="1" key="1">
    <citation type="journal article" date="2020" name="Nature">
        <title>Giant virus diversity and host interactions through global metagenomics.</title>
        <authorList>
            <person name="Schulz F."/>
            <person name="Roux S."/>
            <person name="Paez-Espino D."/>
            <person name="Jungbluth S."/>
            <person name="Walsh D.A."/>
            <person name="Denef V.J."/>
            <person name="McMahon K.D."/>
            <person name="Konstantinidis K.T."/>
            <person name="Eloe-Fadrosh E.A."/>
            <person name="Kyrpides N.C."/>
            <person name="Woyke T."/>
        </authorList>
    </citation>
    <scope>NUCLEOTIDE SEQUENCE</scope>
    <source>
        <strain evidence="1">GVMAG-M-3300027759-42</strain>
    </source>
</reference>
<accession>A0A6C0LCP0</accession>
<organism evidence="1">
    <name type="scientific">viral metagenome</name>
    <dbReference type="NCBI Taxonomy" id="1070528"/>
    <lineage>
        <taxon>unclassified sequences</taxon>
        <taxon>metagenomes</taxon>
        <taxon>organismal metagenomes</taxon>
    </lineage>
</organism>